<proteinExistence type="predicted"/>
<evidence type="ECO:0000259" key="2">
    <source>
        <dbReference type="PROSITE" id="PS51819"/>
    </source>
</evidence>
<sequence>MTSFDNPYTTKMKFDNIRLLVNDFDRSYSFYSETLGLKATWGKPGENYASFDVRSSSGLALFRAELMNVAISTQEQTRTETLQDKMAIVIEVDDVDDTYAKLKSKGVLFLNEPKDMQVWGIRVIHLRDPENNLIELFSGLKGV</sequence>
<gene>
    <name evidence="3" type="ORF">SAMN04488524_2836</name>
</gene>
<dbReference type="InterPro" id="IPR029068">
    <property type="entry name" value="Glyas_Bleomycin-R_OHBP_Dase"/>
</dbReference>
<keyword evidence="3" id="KW-0560">Oxidoreductase</keyword>
<keyword evidence="1" id="KW-0479">Metal-binding</keyword>
<keyword evidence="3" id="KW-0223">Dioxygenase</keyword>
<reference evidence="4" key="1">
    <citation type="submission" date="2017-04" db="EMBL/GenBank/DDBJ databases">
        <authorList>
            <person name="Varghese N."/>
            <person name="Submissions S."/>
        </authorList>
    </citation>
    <scope>NUCLEOTIDE SEQUENCE [LARGE SCALE GENOMIC DNA]</scope>
    <source>
        <strain evidence="4">DSM 12126</strain>
    </source>
</reference>
<dbReference type="Gene3D" id="3.10.180.10">
    <property type="entry name" value="2,3-Dihydroxybiphenyl 1,2-Dioxygenase, domain 1"/>
    <property type="match status" value="1"/>
</dbReference>
<dbReference type="GO" id="GO:0051213">
    <property type="term" value="F:dioxygenase activity"/>
    <property type="evidence" value="ECO:0007669"/>
    <property type="project" value="UniProtKB-KW"/>
</dbReference>
<dbReference type="PROSITE" id="PS51819">
    <property type="entry name" value="VOC"/>
    <property type="match status" value="1"/>
</dbReference>
<evidence type="ECO:0000256" key="1">
    <source>
        <dbReference type="ARBA" id="ARBA00022723"/>
    </source>
</evidence>
<evidence type="ECO:0000313" key="3">
    <source>
        <dbReference type="EMBL" id="SMC79191.1"/>
    </source>
</evidence>
<dbReference type="InterPro" id="IPR004360">
    <property type="entry name" value="Glyas_Fos-R_dOase_dom"/>
</dbReference>
<accession>A0A1W2C272</accession>
<dbReference type="SUPFAM" id="SSF54593">
    <property type="entry name" value="Glyoxalase/Bleomycin resistance protein/Dihydroxybiphenyl dioxygenase"/>
    <property type="match status" value="1"/>
</dbReference>
<dbReference type="AlphaFoldDB" id="A0A1W2C272"/>
<keyword evidence="4" id="KW-1185">Reference proteome</keyword>
<dbReference type="GO" id="GO:0046872">
    <property type="term" value="F:metal ion binding"/>
    <property type="evidence" value="ECO:0007669"/>
    <property type="project" value="UniProtKB-KW"/>
</dbReference>
<dbReference type="Pfam" id="PF00903">
    <property type="entry name" value="Glyoxalase"/>
    <property type="match status" value="1"/>
</dbReference>
<dbReference type="Proteomes" id="UP000192756">
    <property type="component" value="Unassembled WGS sequence"/>
</dbReference>
<protein>
    <submittedName>
        <fullName evidence="3">Catechol 2,3-dioxygenase</fullName>
    </submittedName>
</protein>
<dbReference type="PANTHER" id="PTHR43048:SF4">
    <property type="entry name" value="RING-CLEAVING DIOXYGENASE-RELATED"/>
    <property type="match status" value="1"/>
</dbReference>
<dbReference type="EMBL" id="FWXT01000001">
    <property type="protein sequence ID" value="SMC79191.1"/>
    <property type="molecule type" value="Genomic_DNA"/>
</dbReference>
<dbReference type="GO" id="GO:0004493">
    <property type="term" value="F:methylmalonyl-CoA epimerase activity"/>
    <property type="evidence" value="ECO:0007669"/>
    <property type="project" value="TreeGrafter"/>
</dbReference>
<dbReference type="PANTHER" id="PTHR43048">
    <property type="entry name" value="METHYLMALONYL-COA EPIMERASE"/>
    <property type="match status" value="1"/>
</dbReference>
<dbReference type="InterPro" id="IPR037523">
    <property type="entry name" value="VOC_core"/>
</dbReference>
<dbReference type="STRING" id="151894.SAMN04488524_2836"/>
<evidence type="ECO:0000313" key="4">
    <source>
        <dbReference type="Proteomes" id="UP000192756"/>
    </source>
</evidence>
<dbReference type="InterPro" id="IPR051785">
    <property type="entry name" value="MMCE/EMCE_epimerase"/>
</dbReference>
<dbReference type="GO" id="GO:0046491">
    <property type="term" value="P:L-methylmalonyl-CoA metabolic process"/>
    <property type="evidence" value="ECO:0007669"/>
    <property type="project" value="TreeGrafter"/>
</dbReference>
<organism evidence="3 4">
    <name type="scientific">Pedobacter africanus</name>
    <dbReference type="NCBI Taxonomy" id="151894"/>
    <lineage>
        <taxon>Bacteria</taxon>
        <taxon>Pseudomonadati</taxon>
        <taxon>Bacteroidota</taxon>
        <taxon>Sphingobacteriia</taxon>
        <taxon>Sphingobacteriales</taxon>
        <taxon>Sphingobacteriaceae</taxon>
        <taxon>Pedobacter</taxon>
    </lineage>
</organism>
<feature type="domain" description="VOC" evidence="2">
    <location>
        <begin position="13"/>
        <end position="139"/>
    </location>
</feature>
<name>A0A1W2C272_9SPHI</name>